<comment type="caution">
    <text evidence="3">The sequence shown here is derived from an EMBL/GenBank/DDBJ whole genome shotgun (WGS) entry which is preliminary data.</text>
</comment>
<dbReference type="Pfam" id="PF11784">
    <property type="entry name" value="DUF3320"/>
    <property type="match status" value="1"/>
</dbReference>
<evidence type="ECO:0000313" key="3">
    <source>
        <dbReference type="EMBL" id="MBN9643359.1"/>
    </source>
</evidence>
<accession>A0A939DY34</accession>
<evidence type="ECO:0000259" key="2">
    <source>
        <dbReference type="Pfam" id="PF18731"/>
    </source>
</evidence>
<organism evidence="3 4">
    <name type="scientific">Corynebacterium mendelii</name>
    <dbReference type="NCBI Taxonomy" id="2765362"/>
    <lineage>
        <taxon>Bacteria</taxon>
        <taxon>Bacillati</taxon>
        <taxon>Actinomycetota</taxon>
        <taxon>Actinomycetes</taxon>
        <taxon>Mycobacteriales</taxon>
        <taxon>Corynebacteriaceae</taxon>
        <taxon>Corynebacterium</taxon>
    </lineage>
</organism>
<name>A0A939DY34_9CORY</name>
<dbReference type="InterPro" id="IPR041650">
    <property type="entry name" value="HEPN_Swt1"/>
</dbReference>
<dbReference type="Proteomes" id="UP000664332">
    <property type="component" value="Unassembled WGS sequence"/>
</dbReference>
<gene>
    <name evidence="3" type="ORF">JZY06_01740</name>
</gene>
<proteinExistence type="predicted"/>
<dbReference type="Pfam" id="PF18731">
    <property type="entry name" value="HEPN_Swt1"/>
    <property type="match status" value="1"/>
</dbReference>
<keyword evidence="4" id="KW-1185">Reference proteome</keyword>
<evidence type="ECO:0000259" key="1">
    <source>
        <dbReference type="Pfam" id="PF11784"/>
    </source>
</evidence>
<dbReference type="AlphaFoldDB" id="A0A939DY34"/>
<reference evidence="3" key="1">
    <citation type="submission" date="2021-03" db="EMBL/GenBank/DDBJ databases">
        <authorList>
            <person name="Sun Q."/>
        </authorList>
    </citation>
    <scope>NUCLEOTIDE SEQUENCE</scope>
    <source>
        <strain evidence="3">CCM 8862</strain>
    </source>
</reference>
<sequence>MHTNINAAKCASFVTVVMGFLATRLDERMSEYFAATYAGQDWFDAFLEHYHPRTSKEVKRTDVSIQLLALYMYYGNIQPFRDNDQMVNVPAYAARLRDIRNNWAHTEELTVDDCVTVAHSASALLKAFNDDRGVAALKTYVYEADAIARTNEPAPGQVEQPCAGGVCARAFVPWTVKEIGTPAMLDNMRSKASREAVAEVAIQVVRVEGPVHIDRVSRLIKKACGRKRLSRSSAAALRRQLENLDTITLDGEGFLWPADIDPTIWRVFRPNTTVGSRPLKEVSSVELANAWRYVQANNPDASEQEWIAKLAWLFDRKTLRRGDRDRLIQARRLMGTQSDMGLVR</sequence>
<protein>
    <submittedName>
        <fullName evidence="3">DUF3320 domain-containing protein</fullName>
    </submittedName>
</protein>
<dbReference type="EMBL" id="JAFLEQ010000003">
    <property type="protein sequence ID" value="MBN9643359.1"/>
    <property type="molecule type" value="Genomic_DNA"/>
</dbReference>
<feature type="domain" description="Swt1-like HEPN" evidence="2">
    <location>
        <begin position="18"/>
        <end position="127"/>
    </location>
</feature>
<evidence type="ECO:0000313" key="4">
    <source>
        <dbReference type="Proteomes" id="UP000664332"/>
    </source>
</evidence>
<dbReference type="RefSeq" id="WP_207117991.1">
    <property type="nucleotide sequence ID" value="NZ_JAFLEQ010000003.1"/>
</dbReference>
<dbReference type="InterPro" id="IPR021754">
    <property type="entry name" value="DUF3320"/>
</dbReference>
<feature type="domain" description="DUF3320" evidence="1">
    <location>
        <begin position="192"/>
        <end position="229"/>
    </location>
</feature>